<dbReference type="InterPro" id="IPR000169">
    <property type="entry name" value="Pept_cys_AS"/>
</dbReference>
<evidence type="ECO:0000256" key="4">
    <source>
        <dbReference type="ARBA" id="ARBA00022807"/>
    </source>
</evidence>
<evidence type="ECO:0000259" key="9">
    <source>
        <dbReference type="SMART" id="SM00848"/>
    </source>
</evidence>
<keyword evidence="11" id="KW-1185">Reference proteome</keyword>
<organism evidence="10 11">
    <name type="scientific">Ranitomeya imitator</name>
    <name type="common">mimic poison frog</name>
    <dbReference type="NCBI Taxonomy" id="111125"/>
    <lineage>
        <taxon>Eukaryota</taxon>
        <taxon>Metazoa</taxon>
        <taxon>Chordata</taxon>
        <taxon>Craniata</taxon>
        <taxon>Vertebrata</taxon>
        <taxon>Euteleostomi</taxon>
        <taxon>Amphibia</taxon>
        <taxon>Batrachia</taxon>
        <taxon>Anura</taxon>
        <taxon>Neobatrachia</taxon>
        <taxon>Hyloidea</taxon>
        <taxon>Dendrobatidae</taxon>
        <taxon>Dendrobatinae</taxon>
        <taxon>Ranitomeya</taxon>
    </lineage>
</organism>
<proteinExistence type="inferred from homology"/>
<evidence type="ECO:0000313" key="10">
    <source>
        <dbReference type="EMBL" id="CAJ0948638.1"/>
    </source>
</evidence>
<sequence>MYLSFPSLVSLCAFAHVVLANTESEQFENFTKQFNKVYESPEEHQYRLSVFTENVKAARRLQEEELGTAKYGITKFSDLTDEEFKRNSLTLFDEVPPGDIKQMKVEAAPIKRSCDWRKAGVISEAKDQGNCGSCWAFAVVGNIEAQWGIVGRSANLSVQQVLDCSPFRDGCKGGTLWDAYKTVMKQQGLVSECVYPYKAIKQDCKKMNSVRTNIKDFRMLPRNERVMACYVTNQGTIAVSMNAIVLKYYNGGVIRRKSCNRKKLTHAVLLMGYSRGTKLPYWIIKNSWGDDWGERGFFKLFFGANMCGITTRPVSAVVPGSRKRIIRCPR</sequence>
<protein>
    <submittedName>
        <fullName evidence="10">Uncharacterized protein</fullName>
    </submittedName>
</protein>
<dbReference type="InterPro" id="IPR013128">
    <property type="entry name" value="Peptidase_C1A"/>
</dbReference>
<dbReference type="PROSITE" id="PS00640">
    <property type="entry name" value="THIOL_PROTEASE_ASN"/>
    <property type="match status" value="1"/>
</dbReference>
<dbReference type="PANTHER" id="PTHR12411">
    <property type="entry name" value="CYSTEINE PROTEASE FAMILY C1-RELATED"/>
    <property type="match status" value="1"/>
</dbReference>
<dbReference type="Pfam" id="PF00112">
    <property type="entry name" value="Peptidase_C1"/>
    <property type="match status" value="1"/>
</dbReference>
<dbReference type="InterPro" id="IPR025660">
    <property type="entry name" value="Pept_his_AS"/>
</dbReference>
<dbReference type="Proteomes" id="UP001176940">
    <property type="component" value="Unassembled WGS sequence"/>
</dbReference>
<keyword evidence="4" id="KW-0788">Thiol protease</keyword>
<keyword evidence="3" id="KW-0378">Hydrolase</keyword>
<dbReference type="InterPro" id="IPR038765">
    <property type="entry name" value="Papain-like_cys_pep_sf"/>
</dbReference>
<dbReference type="PROSITE" id="PS00139">
    <property type="entry name" value="THIOL_PROTEASE_CYS"/>
    <property type="match status" value="1"/>
</dbReference>
<comment type="caution">
    <text evidence="10">The sequence shown here is derived from an EMBL/GenBank/DDBJ whole genome shotgun (WGS) entry which is preliminary data.</text>
</comment>
<evidence type="ECO:0000256" key="7">
    <source>
        <dbReference type="SAM" id="SignalP"/>
    </source>
</evidence>
<dbReference type="PRINTS" id="PR00705">
    <property type="entry name" value="PAPAIN"/>
</dbReference>
<evidence type="ECO:0000256" key="6">
    <source>
        <dbReference type="ARBA" id="ARBA00023157"/>
    </source>
</evidence>
<dbReference type="CDD" id="cd02248">
    <property type="entry name" value="Peptidase_C1A"/>
    <property type="match status" value="1"/>
</dbReference>
<feature type="signal peptide" evidence="7">
    <location>
        <begin position="1"/>
        <end position="20"/>
    </location>
</feature>
<evidence type="ECO:0000259" key="8">
    <source>
        <dbReference type="SMART" id="SM00645"/>
    </source>
</evidence>
<feature type="domain" description="Cathepsin propeptide inhibitor" evidence="9">
    <location>
        <begin position="27"/>
        <end position="84"/>
    </location>
</feature>
<dbReference type="InterPro" id="IPR000668">
    <property type="entry name" value="Peptidase_C1A_C"/>
</dbReference>
<keyword evidence="2" id="KW-0645">Protease</keyword>
<evidence type="ECO:0000256" key="2">
    <source>
        <dbReference type="ARBA" id="ARBA00022670"/>
    </source>
</evidence>
<evidence type="ECO:0000256" key="1">
    <source>
        <dbReference type="ARBA" id="ARBA00008455"/>
    </source>
</evidence>
<dbReference type="PROSITE" id="PS00639">
    <property type="entry name" value="THIOL_PROTEASE_HIS"/>
    <property type="match status" value="1"/>
</dbReference>
<dbReference type="InterPro" id="IPR025661">
    <property type="entry name" value="Pept_asp_AS"/>
</dbReference>
<dbReference type="InterPro" id="IPR013201">
    <property type="entry name" value="Prot_inhib_I29"/>
</dbReference>
<dbReference type="SUPFAM" id="SSF54001">
    <property type="entry name" value="Cysteine proteinases"/>
    <property type="match status" value="1"/>
</dbReference>
<dbReference type="SMART" id="SM00645">
    <property type="entry name" value="Pept_C1"/>
    <property type="match status" value="1"/>
</dbReference>
<keyword evidence="7" id="KW-0732">Signal</keyword>
<keyword evidence="5" id="KW-0865">Zymogen</keyword>
<evidence type="ECO:0000256" key="3">
    <source>
        <dbReference type="ARBA" id="ARBA00022801"/>
    </source>
</evidence>
<dbReference type="Pfam" id="PF08246">
    <property type="entry name" value="Inhibitor_I29"/>
    <property type="match status" value="1"/>
</dbReference>
<accession>A0ABN9LR93</accession>
<feature type="chain" id="PRO_5045358114" evidence="7">
    <location>
        <begin position="21"/>
        <end position="330"/>
    </location>
</feature>
<dbReference type="InterPro" id="IPR039417">
    <property type="entry name" value="Peptidase_C1A_papain-like"/>
</dbReference>
<gene>
    <name evidence="10" type="ORF">RIMI_LOCUS12222984</name>
</gene>
<dbReference type="SMART" id="SM00848">
    <property type="entry name" value="Inhibitor_I29"/>
    <property type="match status" value="1"/>
</dbReference>
<feature type="domain" description="Peptidase C1A papain C-terminal" evidence="8">
    <location>
        <begin position="110"/>
        <end position="317"/>
    </location>
</feature>
<dbReference type="Gene3D" id="3.90.70.10">
    <property type="entry name" value="Cysteine proteinases"/>
    <property type="match status" value="1"/>
</dbReference>
<evidence type="ECO:0000256" key="5">
    <source>
        <dbReference type="ARBA" id="ARBA00023145"/>
    </source>
</evidence>
<dbReference type="EMBL" id="CAUEEQ010028707">
    <property type="protein sequence ID" value="CAJ0948638.1"/>
    <property type="molecule type" value="Genomic_DNA"/>
</dbReference>
<evidence type="ECO:0000313" key="11">
    <source>
        <dbReference type="Proteomes" id="UP001176940"/>
    </source>
</evidence>
<name>A0ABN9LR93_9NEOB</name>
<comment type="similarity">
    <text evidence="1">Belongs to the peptidase C1 family.</text>
</comment>
<keyword evidence="6" id="KW-1015">Disulfide bond</keyword>
<reference evidence="10" key="1">
    <citation type="submission" date="2023-07" db="EMBL/GenBank/DDBJ databases">
        <authorList>
            <person name="Stuckert A."/>
        </authorList>
    </citation>
    <scope>NUCLEOTIDE SEQUENCE</scope>
</reference>